<proteinExistence type="predicted"/>
<feature type="region of interest" description="Disordered" evidence="1">
    <location>
        <begin position="609"/>
        <end position="704"/>
    </location>
</feature>
<reference evidence="2" key="1">
    <citation type="journal article" date="2020" name="Nature">
        <title>Giant virus diversity and host interactions through global metagenomics.</title>
        <authorList>
            <person name="Schulz F."/>
            <person name="Roux S."/>
            <person name="Paez-Espino D."/>
            <person name="Jungbluth S."/>
            <person name="Walsh D.A."/>
            <person name="Denef V.J."/>
            <person name="McMahon K.D."/>
            <person name="Konstantinidis K.T."/>
            <person name="Eloe-Fadrosh E.A."/>
            <person name="Kyrpides N.C."/>
            <person name="Woyke T."/>
        </authorList>
    </citation>
    <scope>NUCLEOTIDE SEQUENCE</scope>
    <source>
        <strain evidence="2">GVMAG-M-3300009161-34</strain>
    </source>
</reference>
<evidence type="ECO:0000256" key="1">
    <source>
        <dbReference type="SAM" id="MobiDB-lite"/>
    </source>
</evidence>
<dbReference type="EMBL" id="MN738961">
    <property type="protein sequence ID" value="QHT33272.1"/>
    <property type="molecule type" value="Genomic_DNA"/>
</dbReference>
<dbReference type="AlphaFoldDB" id="A0A6C0EWY4"/>
<feature type="compositionally biased region" description="Basic residues" evidence="1">
    <location>
        <begin position="687"/>
        <end position="704"/>
    </location>
</feature>
<evidence type="ECO:0000313" key="2">
    <source>
        <dbReference type="EMBL" id="QHT33272.1"/>
    </source>
</evidence>
<protein>
    <submittedName>
        <fullName evidence="2">Uncharacterized protein</fullName>
    </submittedName>
</protein>
<accession>A0A6C0EWY4</accession>
<sequence>MSDEPPKYPKSKEKKCVGCGSSNDWEFRQPVCHCHTPEKEAELQSRFHYPTAEFVTRPVKNKASVRNPEKVCEIATLMEMLVIPEPEPEELPASVDIVGDSRQVRDSIQAYRAKQSSTMADRLPALHRPRFNPPSATFPEVVNLTLEFSLEAEHEIGRRLFEYFELIDRGYYNGARRVDYELRPEFKDTCRFDFKTRFPNLKLLTVVEHMESGSVLLPFFLLPSTVRVLRTNRNVFEGRKYSEFLSNVPRLSDVLMDFKIHDAVPSIEEPSLKRNDVLRHFTEVEVASVNLSVVPKLRRLRFSDAVVIGKFNPSKPVSLSSERALELCSFLDQTHAPPSLESLEFPASSNFIKVNMAGAPFKEFNPERQFQRLLDNFRCVFPRKIQCVDVSCPYSEGTRGLDTWEQKRYIIMLVDAFERCYFEDVVSHRLHHLCAKLRNPSAAKTAAPRVAVENSENLKRNLQMFLGGCQFGLPATFADKVIYQVEVRFSDALRTIASEISVSVAPLSQMSSKGVSVSEMKHDKAMRIMMGKRMESSYFSSFLEALRPKSKIFTERHAKANTEPRSCRCVTCQIAMNAGIDRDLNTAARIPFSISGISSMEEYDAMVDSMRRGRSTHRTSPRSPHSPRSPSPRHTPTYSSRNRRTRSRNPSPMYYFKGEEEEDNSSPKSWGSSGRGGGRRGRGERGRRTRRPQRHLKKTHRSRR</sequence>
<organism evidence="2">
    <name type="scientific">viral metagenome</name>
    <dbReference type="NCBI Taxonomy" id="1070528"/>
    <lineage>
        <taxon>unclassified sequences</taxon>
        <taxon>metagenomes</taxon>
        <taxon>organismal metagenomes</taxon>
    </lineage>
</organism>
<feature type="compositionally biased region" description="Low complexity" evidence="1">
    <location>
        <begin position="621"/>
        <end position="640"/>
    </location>
</feature>
<name>A0A6C0EWY4_9ZZZZ</name>